<dbReference type="Proteomes" id="UP000294796">
    <property type="component" value="Unassembled WGS sequence"/>
</dbReference>
<evidence type="ECO:0000256" key="9">
    <source>
        <dbReference type="ARBA" id="ARBA00023027"/>
    </source>
</evidence>
<dbReference type="SUPFAM" id="SSF52374">
    <property type="entry name" value="Nucleotidylyl transferase"/>
    <property type="match status" value="1"/>
</dbReference>
<dbReference type="PANTHER" id="PTHR39321">
    <property type="entry name" value="NICOTINATE-NUCLEOTIDE ADENYLYLTRANSFERASE-RELATED"/>
    <property type="match status" value="1"/>
</dbReference>
<evidence type="ECO:0000256" key="4">
    <source>
        <dbReference type="ARBA" id="ARBA00022642"/>
    </source>
</evidence>
<evidence type="ECO:0000256" key="2">
    <source>
        <dbReference type="ARBA" id="ARBA00005019"/>
    </source>
</evidence>
<dbReference type="UniPathway" id="UPA00253">
    <property type="reaction ID" value="UER00332"/>
</dbReference>
<comment type="caution">
    <text evidence="13">The sequence shown here is derived from an EMBL/GenBank/DDBJ whole genome shotgun (WGS) entry which is preliminary data.</text>
</comment>
<keyword evidence="6 11" id="KW-0548">Nucleotidyltransferase</keyword>
<comment type="similarity">
    <text evidence="3 11">Belongs to the NadD family.</text>
</comment>
<dbReference type="EMBL" id="SMTF01000003">
    <property type="protein sequence ID" value="TDK26113.1"/>
    <property type="molecule type" value="Genomic_DNA"/>
</dbReference>
<evidence type="ECO:0000256" key="11">
    <source>
        <dbReference type="HAMAP-Rule" id="MF_00244"/>
    </source>
</evidence>
<feature type="domain" description="Cytidyltransferase-like" evidence="12">
    <location>
        <begin position="10"/>
        <end position="189"/>
    </location>
</feature>
<accession>A0A4R5TY53</accession>
<dbReference type="AlphaFoldDB" id="A0A4R5TY53"/>
<dbReference type="InterPro" id="IPR005248">
    <property type="entry name" value="NadD/NMNAT"/>
</dbReference>
<evidence type="ECO:0000256" key="7">
    <source>
        <dbReference type="ARBA" id="ARBA00022741"/>
    </source>
</evidence>
<evidence type="ECO:0000256" key="5">
    <source>
        <dbReference type="ARBA" id="ARBA00022679"/>
    </source>
</evidence>
<proteinExistence type="inferred from homology"/>
<dbReference type="Pfam" id="PF01467">
    <property type="entry name" value="CTP_transf_like"/>
    <property type="match status" value="1"/>
</dbReference>
<name>A0A4R5TY53_9GAMM</name>
<evidence type="ECO:0000256" key="1">
    <source>
        <dbReference type="ARBA" id="ARBA00002324"/>
    </source>
</evidence>
<evidence type="ECO:0000256" key="8">
    <source>
        <dbReference type="ARBA" id="ARBA00022840"/>
    </source>
</evidence>
<dbReference type="GO" id="GO:0004515">
    <property type="term" value="F:nicotinate-nucleotide adenylyltransferase activity"/>
    <property type="evidence" value="ECO:0007669"/>
    <property type="project" value="UniProtKB-UniRule"/>
</dbReference>
<organism evidence="13 14">
    <name type="scientific">Luteimonas aestuarii</name>
    <dbReference type="NCBI Taxonomy" id="453837"/>
    <lineage>
        <taxon>Bacteria</taxon>
        <taxon>Pseudomonadati</taxon>
        <taxon>Pseudomonadota</taxon>
        <taxon>Gammaproteobacteria</taxon>
        <taxon>Lysobacterales</taxon>
        <taxon>Lysobacteraceae</taxon>
        <taxon>Luteimonas</taxon>
    </lineage>
</organism>
<dbReference type="InterPro" id="IPR014729">
    <property type="entry name" value="Rossmann-like_a/b/a_fold"/>
</dbReference>
<dbReference type="Gene3D" id="3.40.50.620">
    <property type="entry name" value="HUPs"/>
    <property type="match status" value="1"/>
</dbReference>
<keyword evidence="14" id="KW-1185">Reference proteome</keyword>
<dbReference type="GO" id="GO:0009435">
    <property type="term" value="P:NAD+ biosynthetic process"/>
    <property type="evidence" value="ECO:0007669"/>
    <property type="project" value="UniProtKB-UniRule"/>
</dbReference>
<evidence type="ECO:0000313" key="13">
    <source>
        <dbReference type="EMBL" id="TDK26113.1"/>
    </source>
</evidence>
<keyword evidence="8 11" id="KW-0067">ATP-binding</keyword>
<keyword evidence="9 11" id="KW-0520">NAD</keyword>
<dbReference type="OrthoDB" id="5295945at2"/>
<comment type="function">
    <text evidence="1 11">Catalyzes the reversible adenylation of nicotinate mononucleotide (NaMN) to nicotinic acid adenine dinucleotide (NaAD).</text>
</comment>
<evidence type="ECO:0000256" key="6">
    <source>
        <dbReference type="ARBA" id="ARBA00022695"/>
    </source>
</evidence>
<gene>
    <name evidence="11 13" type="primary">nadD</name>
    <name evidence="13" type="ORF">E2F46_05820</name>
</gene>
<reference evidence="13 14" key="1">
    <citation type="submission" date="2019-03" db="EMBL/GenBank/DDBJ databases">
        <title>Luteimonas zhaokaii sp.nov., isolated from the rectal contents of Plateau pika in Yushu, Qinghai Province, China.</title>
        <authorList>
            <person name="Zhang G."/>
        </authorList>
    </citation>
    <scope>NUCLEOTIDE SEQUENCE [LARGE SCALE GENOMIC DNA]</scope>
    <source>
        <strain evidence="13 14">B9</strain>
    </source>
</reference>
<keyword evidence="5 11" id="KW-0808">Transferase</keyword>
<dbReference type="PANTHER" id="PTHR39321:SF3">
    <property type="entry name" value="PHOSPHOPANTETHEINE ADENYLYLTRANSFERASE"/>
    <property type="match status" value="1"/>
</dbReference>
<evidence type="ECO:0000256" key="10">
    <source>
        <dbReference type="ARBA" id="ARBA00048721"/>
    </source>
</evidence>
<dbReference type="NCBIfam" id="TIGR00482">
    <property type="entry name" value="nicotinate (nicotinamide) nucleotide adenylyltransferase"/>
    <property type="match status" value="1"/>
</dbReference>
<dbReference type="RefSeq" id="WP_133321145.1">
    <property type="nucleotide sequence ID" value="NZ_SMTF01000003.1"/>
</dbReference>
<dbReference type="InterPro" id="IPR004821">
    <property type="entry name" value="Cyt_trans-like"/>
</dbReference>
<comment type="pathway">
    <text evidence="2 11">Cofactor biosynthesis; NAD(+) biosynthesis; deamido-NAD(+) from nicotinate D-ribonucleotide: step 1/1.</text>
</comment>
<dbReference type="HAMAP" id="MF_00244">
    <property type="entry name" value="NaMN_adenylyltr"/>
    <property type="match status" value="1"/>
</dbReference>
<sequence>MTASGTLRLYYGGTFDPVHEGHLAIARAARDALHCPVRMMPAADPPHRAPPGADAVQRAEMLALAIGNEDGLCVDRRELQRDGPSYTVETLRGLRAAYGNAAPLALLIGADSLLGLPAWREWRALFELAHFVVADRPGNDLARLPVGELAEAMDGRWTQAPADLQAAPAGRAYRLSQPLHPGSATEVRARIAAGEPLHGWVADAVADYIRQHGLYGAPLHGLPTPPPL</sequence>
<evidence type="ECO:0000259" key="12">
    <source>
        <dbReference type="Pfam" id="PF01467"/>
    </source>
</evidence>
<protein>
    <recommendedName>
        <fullName evidence="11">Probable nicotinate-nucleotide adenylyltransferase</fullName>
        <ecNumber evidence="11">2.7.7.18</ecNumber>
    </recommendedName>
    <alternativeName>
        <fullName evidence="11">Deamido-NAD(+) diphosphorylase</fullName>
    </alternativeName>
    <alternativeName>
        <fullName evidence="11">Deamido-NAD(+) pyrophosphorylase</fullName>
    </alternativeName>
    <alternativeName>
        <fullName evidence="11">Nicotinate mononucleotide adenylyltransferase</fullName>
        <shortName evidence="11">NaMN adenylyltransferase</shortName>
    </alternativeName>
</protein>
<dbReference type="EC" id="2.7.7.18" evidence="11"/>
<dbReference type="GO" id="GO:0005524">
    <property type="term" value="F:ATP binding"/>
    <property type="evidence" value="ECO:0007669"/>
    <property type="project" value="UniProtKB-KW"/>
</dbReference>
<evidence type="ECO:0000313" key="14">
    <source>
        <dbReference type="Proteomes" id="UP000294796"/>
    </source>
</evidence>
<evidence type="ECO:0000256" key="3">
    <source>
        <dbReference type="ARBA" id="ARBA00009014"/>
    </source>
</evidence>
<dbReference type="NCBIfam" id="NF000839">
    <property type="entry name" value="PRK00071.1-1"/>
    <property type="match status" value="1"/>
</dbReference>
<dbReference type="CDD" id="cd02165">
    <property type="entry name" value="NMNAT"/>
    <property type="match status" value="1"/>
</dbReference>
<dbReference type="NCBIfam" id="TIGR00125">
    <property type="entry name" value="cyt_tran_rel"/>
    <property type="match status" value="1"/>
</dbReference>
<comment type="catalytic activity">
    <reaction evidence="10 11">
        <text>nicotinate beta-D-ribonucleotide + ATP + H(+) = deamido-NAD(+) + diphosphate</text>
        <dbReference type="Rhea" id="RHEA:22860"/>
        <dbReference type="ChEBI" id="CHEBI:15378"/>
        <dbReference type="ChEBI" id="CHEBI:30616"/>
        <dbReference type="ChEBI" id="CHEBI:33019"/>
        <dbReference type="ChEBI" id="CHEBI:57502"/>
        <dbReference type="ChEBI" id="CHEBI:58437"/>
        <dbReference type="EC" id="2.7.7.18"/>
    </reaction>
</comment>
<keyword evidence="4 11" id="KW-0662">Pyridine nucleotide biosynthesis</keyword>
<keyword evidence="7 11" id="KW-0547">Nucleotide-binding</keyword>